<feature type="transmembrane region" description="Helical" evidence="2">
    <location>
        <begin position="95"/>
        <end position="115"/>
    </location>
</feature>
<dbReference type="InterPro" id="IPR005605">
    <property type="entry name" value="Spo7"/>
</dbReference>
<dbReference type="GO" id="GO:0004721">
    <property type="term" value="F:phosphoprotein phosphatase activity"/>
    <property type="evidence" value="ECO:0007669"/>
    <property type="project" value="TreeGrafter"/>
</dbReference>
<feature type="transmembrane region" description="Helical" evidence="2">
    <location>
        <begin position="127"/>
        <end position="146"/>
    </location>
</feature>
<keyword evidence="2" id="KW-1133">Transmembrane helix</keyword>
<evidence type="ECO:0008006" key="5">
    <source>
        <dbReference type="Google" id="ProtNLM"/>
    </source>
</evidence>
<proteinExistence type="predicted"/>
<comment type="caution">
    <text evidence="3">The sequence shown here is derived from an EMBL/GenBank/DDBJ whole genome shotgun (WGS) entry which is preliminary data.</text>
</comment>
<feature type="compositionally biased region" description="Polar residues" evidence="1">
    <location>
        <begin position="391"/>
        <end position="410"/>
    </location>
</feature>
<feature type="compositionally biased region" description="Basic residues" evidence="1">
    <location>
        <begin position="372"/>
        <end position="384"/>
    </location>
</feature>
<dbReference type="STRING" id="42249.A0A317SDR2"/>
<feature type="region of interest" description="Disordered" evidence="1">
    <location>
        <begin position="318"/>
        <end position="449"/>
    </location>
</feature>
<dbReference type="PANTHER" id="PTHR28249:SF1">
    <property type="entry name" value="SPORULATION-SPECIFIC PROTEIN SPO7"/>
    <property type="match status" value="1"/>
</dbReference>
<dbReference type="GO" id="GO:0006998">
    <property type="term" value="P:nuclear envelope organization"/>
    <property type="evidence" value="ECO:0007669"/>
    <property type="project" value="TreeGrafter"/>
</dbReference>
<evidence type="ECO:0000256" key="2">
    <source>
        <dbReference type="SAM" id="Phobius"/>
    </source>
</evidence>
<keyword evidence="4" id="KW-1185">Reference proteome</keyword>
<sequence length="449" mass="49395">MTSRGTDNPELDLAVKASLPSSSSSSSSSLLQSPGSSTLSSLSSTPHPPPPLPPANPLDSAPCSPPQVYLNLLILEASLRSQYLHRLARRRKSTAFLLLLFLWVGFFFCRLFFLGRSPNYYLSLLERIGFGGGLVTACLYYATGLYHRSIVEPRRFVCLANRGLRGFNVKLVKIPLSYKEWVLWWWDWYTFSPPPPVSLHSPPARRTSTAKRRTSSVHARRPAPPMHNHGHATSISAAMVGGKSSSLLAPHMEEAMEDGDSGGVEEYLPGGLHLKIVILPKRFTPDFREGWEIYRAEYWERENEIRANHRRELYRWRKNKSKSSTPPPPHPQLDPAATSVRARRNSSSRPPSVSSRTGTPEPDSAAASASTRQRKGSLVTKRRPNLAPGLRSTSAASGEVSDSGSTTSALEETRRRRSESPVTGRSSSSTAGSAKKKASGRGRGKGKKT</sequence>
<feature type="compositionally biased region" description="Low complexity" evidence="1">
    <location>
        <begin position="198"/>
        <end position="207"/>
    </location>
</feature>
<keyword evidence="2" id="KW-0812">Transmembrane</keyword>
<dbReference type="Proteomes" id="UP000246991">
    <property type="component" value="Unassembled WGS sequence"/>
</dbReference>
<dbReference type="GO" id="GO:0019888">
    <property type="term" value="F:protein phosphatase regulator activity"/>
    <property type="evidence" value="ECO:0007669"/>
    <property type="project" value="InterPro"/>
</dbReference>
<protein>
    <recommendedName>
        <fullName evidence="5">Spo7-domain-containing protein</fullName>
    </recommendedName>
</protein>
<feature type="compositionally biased region" description="Low complexity" evidence="1">
    <location>
        <begin position="423"/>
        <end position="433"/>
    </location>
</feature>
<name>A0A317SDR2_9PEZI</name>
<accession>A0A317SDR2</accession>
<gene>
    <name evidence="3" type="ORF">C7212DRAFT_286185</name>
</gene>
<dbReference type="AlphaFoldDB" id="A0A317SDR2"/>
<organism evidence="3 4">
    <name type="scientific">Tuber magnatum</name>
    <name type="common">white Piedmont truffle</name>
    <dbReference type="NCBI Taxonomy" id="42249"/>
    <lineage>
        <taxon>Eukaryota</taxon>
        <taxon>Fungi</taxon>
        <taxon>Dikarya</taxon>
        <taxon>Ascomycota</taxon>
        <taxon>Pezizomycotina</taxon>
        <taxon>Pezizomycetes</taxon>
        <taxon>Pezizales</taxon>
        <taxon>Tuberaceae</taxon>
        <taxon>Tuber</taxon>
    </lineage>
</organism>
<evidence type="ECO:0000313" key="3">
    <source>
        <dbReference type="EMBL" id="PWW72544.1"/>
    </source>
</evidence>
<feature type="compositionally biased region" description="Basic residues" evidence="1">
    <location>
        <begin position="208"/>
        <end position="221"/>
    </location>
</feature>
<feature type="compositionally biased region" description="Low complexity" evidence="1">
    <location>
        <begin position="347"/>
        <end position="357"/>
    </location>
</feature>
<evidence type="ECO:0000256" key="1">
    <source>
        <dbReference type="SAM" id="MobiDB-lite"/>
    </source>
</evidence>
<dbReference type="EMBL" id="PYWC01000102">
    <property type="protein sequence ID" value="PWW72544.1"/>
    <property type="molecule type" value="Genomic_DNA"/>
</dbReference>
<feature type="region of interest" description="Disordered" evidence="1">
    <location>
        <begin position="197"/>
        <end position="231"/>
    </location>
</feature>
<feature type="compositionally biased region" description="Low complexity" evidence="1">
    <location>
        <begin position="18"/>
        <end position="45"/>
    </location>
</feature>
<feature type="compositionally biased region" description="Pro residues" evidence="1">
    <location>
        <begin position="46"/>
        <end position="56"/>
    </location>
</feature>
<evidence type="ECO:0000313" key="4">
    <source>
        <dbReference type="Proteomes" id="UP000246991"/>
    </source>
</evidence>
<dbReference type="PANTHER" id="PTHR28249">
    <property type="entry name" value="SPORULATION-SPECIFIC PROTEIN SPO7"/>
    <property type="match status" value="1"/>
</dbReference>
<dbReference type="OrthoDB" id="5599171at2759"/>
<dbReference type="GO" id="GO:0071595">
    <property type="term" value="C:Nem1-Spo7 phosphatase complex"/>
    <property type="evidence" value="ECO:0007669"/>
    <property type="project" value="TreeGrafter"/>
</dbReference>
<feature type="compositionally biased region" description="Basic residues" evidence="1">
    <location>
        <begin position="434"/>
        <end position="449"/>
    </location>
</feature>
<keyword evidence="2" id="KW-0472">Membrane</keyword>
<feature type="region of interest" description="Disordered" evidence="1">
    <location>
        <begin position="1"/>
        <end position="58"/>
    </location>
</feature>
<reference evidence="3 4" key="1">
    <citation type="submission" date="2018-03" db="EMBL/GenBank/DDBJ databases">
        <title>Genomes of Pezizomycetes fungi and the evolution of truffles.</title>
        <authorList>
            <person name="Murat C."/>
            <person name="Payen T."/>
            <person name="Noel B."/>
            <person name="Kuo A."/>
            <person name="Martin F.M."/>
        </authorList>
    </citation>
    <scope>NUCLEOTIDE SEQUENCE [LARGE SCALE GENOMIC DNA]</scope>
    <source>
        <strain evidence="3">091103-1</strain>
    </source>
</reference>
<dbReference type="Pfam" id="PF03907">
    <property type="entry name" value="Spo7"/>
    <property type="match status" value="1"/>
</dbReference>